<organism evidence="3">
    <name type="scientific">uncultured Caudovirales phage</name>
    <dbReference type="NCBI Taxonomy" id="2100421"/>
    <lineage>
        <taxon>Viruses</taxon>
        <taxon>Duplodnaviria</taxon>
        <taxon>Heunggongvirae</taxon>
        <taxon>Uroviricota</taxon>
        <taxon>Caudoviricetes</taxon>
        <taxon>Peduoviridae</taxon>
        <taxon>Maltschvirus</taxon>
        <taxon>Maltschvirus maltsch</taxon>
    </lineage>
</organism>
<accession>A0A6J5SZ78</accession>
<dbReference type="EMBL" id="LR797497">
    <property type="protein sequence ID" value="CAB4220266.1"/>
    <property type="molecule type" value="Genomic_DNA"/>
</dbReference>
<sequence>MSFLTGILDLGKSALGVLGGSNFAGTLVRTVLLGYALNKINSNANKGNITGTQNIDTGVRLQVNPNADSKIPVLYGNAFFGGNIIDAAMTNSNKTMWYAITLSEKTGTVYSSSVNSAYVLNNVYWNDQRIVFNTDGITANYTVDRSGIIDRNISGLVKVYFYAGGRTLGQVPSGYSGTVPNAETLFPNWTAGTHAMSNLVFALIRVDYNREKNVTGLANTLFNISNTLFQPGDVLYDYLTNTTYGAGITAGDILTADVISLNTYSAQGVAYADQGTGAQTLADRYQINGLIDTKNPVLRNTEAILNATASWLSYDAHEGKWGIVINKSATSIASFNDSNIIGSISLSGTGLQDLYNEVKVQFPHRELRDSSDFYNIKVPTSSIPADWTAFSRNANEENNILEITYDIINEPIQAQMLGLIELKQSRIDKAIIFQTDFSYYNIKAGDIIDVTNLRFSFSSKTFRVMSITEIQTDDGALLMNITALEYNVDVYSILDLYRFTRSDIDGIIPLGSIGTPGTPIVTKIQQDARPRINISTTAPTGLVEGIEYWLTTDVSVGDDANRSYTLISTKKPIGGGVYTSGTAVVLEYDNLGASNFYVKTRGFNTTTVGSYSSVSGLVEFIPLQVTNAIDANTQAFDSTGGLLGALALTVLLSKLSDLFPNATGSIFDKIFEEFEAVTGIDLVGQASSGALVVESNLAIKADGSSLGATTASIDFIGPIKASGSSAIQVKLTDGVANKDVLAWDATGGVWRSISGCITCDFAAPVVPPTPATPCRLTVSQTLPANNFGGTAALCGPESTVPYTGSYFIKFIITKGTLEGGSPDSTSTTFTSALVVGIGSFKLYSSGGNLEDTKAIGSCKIHNDVIEIPFSNRSPGKDYFIIWEEGIVTSCTCENAAVNNATTWTFTTSLTPIASYQLNAISPLNIPTPTAVSDSDSRLPADTVAVDFSTSPSSSVCASGQHIILTFSQKVKKGAGVITLKDRVLGTTVATFAVSAATIAQVGGNWTVDFGSMPALGTGLYYDILAPRGLLLTDNPVSTTVVCDKSTTSPALPDRSSRKKEWGFKSNAALVITNVEYCTTTTGNCTLTSNIKITFNKNISVKVASPAEIIISDSGIFGTVQKVDLRGTFANKKYGAIHSASSNVLTVNPTKAFTPNTQYHIEIPSGIIIDDDCDVAWAGISDSTTIAWKTDGAVPTAPQGLTYGSVLFEMEYDRPITLGTGKMNIVAADGRLLTQISPLDLAVKIKYNERF</sequence>
<proteinExistence type="predicted"/>
<dbReference type="Pfam" id="PF13205">
    <property type="entry name" value="Big_5"/>
    <property type="match status" value="1"/>
</dbReference>
<keyword evidence="1" id="KW-0732">Signal</keyword>
<dbReference type="InterPro" id="IPR032812">
    <property type="entry name" value="SbsA_Ig"/>
</dbReference>
<evidence type="ECO:0000256" key="1">
    <source>
        <dbReference type="ARBA" id="ARBA00022729"/>
    </source>
</evidence>
<reference evidence="3" key="1">
    <citation type="submission" date="2020-05" db="EMBL/GenBank/DDBJ databases">
        <authorList>
            <person name="Chiriac C."/>
            <person name="Salcher M."/>
            <person name="Ghai R."/>
            <person name="Kavagutti S V."/>
        </authorList>
    </citation>
    <scope>NUCLEOTIDE SEQUENCE</scope>
</reference>
<name>A0A6J5SZ78_9CAUD</name>
<feature type="domain" description="SbsA Ig-like" evidence="2">
    <location>
        <begin position="1081"/>
        <end position="1169"/>
    </location>
</feature>
<evidence type="ECO:0000313" key="3">
    <source>
        <dbReference type="EMBL" id="CAB4220266.1"/>
    </source>
</evidence>
<gene>
    <name evidence="3" type="ORF">UFOVP1634_7</name>
</gene>
<evidence type="ECO:0000259" key="2">
    <source>
        <dbReference type="Pfam" id="PF13205"/>
    </source>
</evidence>
<protein>
    <submittedName>
        <fullName evidence="3">SbsA, Ig-like domain containing protein</fullName>
    </submittedName>
</protein>